<dbReference type="AlphaFoldDB" id="A0A2N0QP99"/>
<dbReference type="Proteomes" id="UP000232688">
    <property type="component" value="Unassembled WGS sequence"/>
</dbReference>
<feature type="chain" id="PRO_5014825805" evidence="1">
    <location>
        <begin position="44"/>
        <end position="140"/>
    </location>
</feature>
<feature type="signal peptide" evidence="1">
    <location>
        <begin position="1"/>
        <end position="43"/>
    </location>
</feature>
<name>A0A2N0QP99_9GLOM</name>
<organism evidence="2 3">
    <name type="scientific">Rhizophagus irregularis</name>
    <dbReference type="NCBI Taxonomy" id="588596"/>
    <lineage>
        <taxon>Eukaryota</taxon>
        <taxon>Fungi</taxon>
        <taxon>Fungi incertae sedis</taxon>
        <taxon>Mucoromycota</taxon>
        <taxon>Glomeromycotina</taxon>
        <taxon>Glomeromycetes</taxon>
        <taxon>Glomerales</taxon>
        <taxon>Glomeraceae</taxon>
        <taxon>Rhizophagus</taxon>
    </lineage>
</organism>
<dbReference type="EMBL" id="LLXH01004984">
    <property type="protein sequence ID" value="PKC52887.1"/>
    <property type="molecule type" value="Genomic_DNA"/>
</dbReference>
<reference evidence="2 3" key="2">
    <citation type="submission" date="2017-10" db="EMBL/GenBank/DDBJ databases">
        <title>Genome analyses suggest a sexual origin of heterokaryosis in a supposedly ancient asexual fungus.</title>
        <authorList>
            <person name="Corradi N."/>
            <person name="Sedzielewska K."/>
            <person name="Noel J."/>
            <person name="Charron P."/>
            <person name="Farinelli L."/>
            <person name="Marton T."/>
            <person name="Kruger M."/>
            <person name="Pelin A."/>
            <person name="Brachmann A."/>
            <person name="Corradi N."/>
        </authorList>
    </citation>
    <scope>NUCLEOTIDE SEQUENCE [LARGE SCALE GENOMIC DNA]</scope>
    <source>
        <strain evidence="2 3">A1</strain>
    </source>
</reference>
<keyword evidence="1" id="KW-0732">Signal</keyword>
<dbReference type="VEuPathDB" id="FungiDB:FUN_006051"/>
<reference evidence="2 3" key="1">
    <citation type="submission" date="2017-10" db="EMBL/GenBank/DDBJ databases">
        <title>Extensive intraspecific genome diversity in a model arbuscular mycorrhizal fungus.</title>
        <authorList>
            <person name="Chen E.C.H."/>
            <person name="Morin E."/>
            <person name="Baudet D."/>
            <person name="Noel J."/>
            <person name="Ndikumana S."/>
            <person name="Charron P."/>
            <person name="St-Onge C."/>
            <person name="Giorgi J."/>
            <person name="Grigoriev I.V."/>
            <person name="Roux C."/>
            <person name="Martin F.M."/>
            <person name="Corradi N."/>
        </authorList>
    </citation>
    <scope>NUCLEOTIDE SEQUENCE [LARGE SCALE GENOMIC DNA]</scope>
    <source>
        <strain evidence="2 3">A1</strain>
    </source>
</reference>
<dbReference type="VEuPathDB" id="FungiDB:RhiirFUN_026925"/>
<comment type="caution">
    <text evidence="2">The sequence shown here is derived from an EMBL/GenBank/DDBJ whole genome shotgun (WGS) entry which is preliminary data.</text>
</comment>
<proteinExistence type="predicted"/>
<gene>
    <name evidence="2" type="ORF">RhiirA1_480452</name>
</gene>
<protein>
    <submittedName>
        <fullName evidence="2">Uncharacterized protein</fullName>
    </submittedName>
</protein>
<accession>A0A2N0QP99</accession>
<evidence type="ECO:0000256" key="1">
    <source>
        <dbReference type="SAM" id="SignalP"/>
    </source>
</evidence>
<evidence type="ECO:0000313" key="2">
    <source>
        <dbReference type="EMBL" id="PKC52887.1"/>
    </source>
</evidence>
<dbReference type="VEuPathDB" id="FungiDB:RhiirA1_480452"/>
<evidence type="ECO:0000313" key="3">
    <source>
        <dbReference type="Proteomes" id="UP000232688"/>
    </source>
</evidence>
<sequence>MVLIFQSFWYQRLLLEFGRAGSCRFLLFCRLLLGSVLVEPKAADSCCFVACFWVLVKPEAADSCYFDVCFWVLVEPKAADSCYFDTCFWVLVEPEALDSRCFDICFWVLIEPKAVDSCCFDIDVCLEESELADSCAEIYL</sequence>